<sequence length="211" mass="24321">MGRSEEFLVPSSAMERPKPGLEGMHNVEGMPPTSEQYPRQALPFSRNTGDGESAPEQPEVNLRSDYKKREEKLTEKITSLEKRLEDMSKTLAEEKGLKRKQEAKSKELRNELEKERSARKNVERIKENIEKELDKTKVQMSNELESKQNDYWKLLVWHGVLWLLVLFNGITNGSEMAFPSTCDLGINIGAIFWIVFGLTKHLFLHMFLVAL</sequence>
<keyword evidence="2" id="KW-0472">Membrane</keyword>
<name>A0A7R8XA16_9CRUS</name>
<dbReference type="EMBL" id="CAJPEV010001250">
    <property type="protein sequence ID" value="CAG0891633.1"/>
    <property type="molecule type" value="Genomic_DNA"/>
</dbReference>
<evidence type="ECO:0000256" key="2">
    <source>
        <dbReference type="SAM" id="Phobius"/>
    </source>
</evidence>
<keyword evidence="4" id="KW-1185">Reference proteome</keyword>
<dbReference type="EMBL" id="LR900767">
    <property type="protein sequence ID" value="CAD7246827.1"/>
    <property type="molecule type" value="Genomic_DNA"/>
</dbReference>
<accession>A0A7R8XA16</accession>
<evidence type="ECO:0000313" key="4">
    <source>
        <dbReference type="Proteomes" id="UP000677054"/>
    </source>
</evidence>
<keyword evidence="2" id="KW-0812">Transmembrane</keyword>
<feature type="region of interest" description="Disordered" evidence="1">
    <location>
        <begin position="92"/>
        <end position="115"/>
    </location>
</feature>
<feature type="region of interest" description="Disordered" evidence="1">
    <location>
        <begin position="1"/>
        <end position="70"/>
    </location>
</feature>
<dbReference type="Proteomes" id="UP000677054">
    <property type="component" value="Unassembled WGS sequence"/>
</dbReference>
<feature type="transmembrane region" description="Helical" evidence="2">
    <location>
        <begin position="151"/>
        <end position="170"/>
    </location>
</feature>
<keyword evidence="2" id="KW-1133">Transmembrane helix</keyword>
<evidence type="ECO:0000313" key="3">
    <source>
        <dbReference type="EMBL" id="CAD7246827.1"/>
    </source>
</evidence>
<organism evidence="3">
    <name type="scientific">Darwinula stevensoni</name>
    <dbReference type="NCBI Taxonomy" id="69355"/>
    <lineage>
        <taxon>Eukaryota</taxon>
        <taxon>Metazoa</taxon>
        <taxon>Ecdysozoa</taxon>
        <taxon>Arthropoda</taxon>
        <taxon>Crustacea</taxon>
        <taxon>Oligostraca</taxon>
        <taxon>Ostracoda</taxon>
        <taxon>Podocopa</taxon>
        <taxon>Podocopida</taxon>
        <taxon>Darwinulocopina</taxon>
        <taxon>Darwinuloidea</taxon>
        <taxon>Darwinulidae</taxon>
        <taxon>Darwinula</taxon>
    </lineage>
</organism>
<feature type="transmembrane region" description="Helical" evidence="2">
    <location>
        <begin position="190"/>
        <end position="210"/>
    </location>
</feature>
<evidence type="ECO:0000256" key="1">
    <source>
        <dbReference type="SAM" id="MobiDB-lite"/>
    </source>
</evidence>
<proteinExistence type="predicted"/>
<dbReference type="AlphaFoldDB" id="A0A7R8XA16"/>
<protein>
    <submittedName>
        <fullName evidence="3">Uncharacterized protein</fullName>
    </submittedName>
</protein>
<reference evidence="3" key="1">
    <citation type="submission" date="2020-11" db="EMBL/GenBank/DDBJ databases">
        <authorList>
            <person name="Tran Van P."/>
        </authorList>
    </citation>
    <scope>NUCLEOTIDE SEQUENCE</scope>
</reference>
<gene>
    <name evidence="3" type="ORF">DSTB1V02_LOCUS6670</name>
</gene>